<evidence type="ECO:0000256" key="2">
    <source>
        <dbReference type="ARBA" id="ARBA00009942"/>
    </source>
</evidence>
<dbReference type="AlphaFoldDB" id="A0A2A3YFB3"/>
<accession>A0A2A3YFB3</accession>
<organism evidence="5 6">
    <name type="scientific">Brachybacterium alimentarium</name>
    <dbReference type="NCBI Taxonomy" id="47845"/>
    <lineage>
        <taxon>Bacteria</taxon>
        <taxon>Bacillati</taxon>
        <taxon>Actinomycetota</taxon>
        <taxon>Actinomycetes</taxon>
        <taxon>Micrococcales</taxon>
        <taxon>Dermabacteraceae</taxon>
        <taxon>Brachybacterium</taxon>
    </lineage>
</organism>
<dbReference type="Gene3D" id="3.40.50.360">
    <property type="match status" value="1"/>
</dbReference>
<name>A0A2A3YFB3_9MICO</name>
<comment type="function">
    <text evidence="1 4">Probably involved in ribonucleotide reductase function.</text>
</comment>
<gene>
    <name evidence="4 5" type="primary">nrdI</name>
    <name evidence="5" type="ORF">CIK66_16210</name>
</gene>
<proteinExistence type="inferred from homology"/>
<protein>
    <recommendedName>
        <fullName evidence="3 4">Protein NrdI</fullName>
    </recommendedName>
</protein>
<evidence type="ECO:0000256" key="4">
    <source>
        <dbReference type="HAMAP-Rule" id="MF_00128"/>
    </source>
</evidence>
<evidence type="ECO:0000256" key="1">
    <source>
        <dbReference type="ARBA" id="ARBA00003999"/>
    </source>
</evidence>
<evidence type="ECO:0000313" key="6">
    <source>
        <dbReference type="Proteomes" id="UP000218598"/>
    </source>
</evidence>
<comment type="caution">
    <text evidence="5">The sequence shown here is derived from an EMBL/GenBank/DDBJ whole genome shotgun (WGS) entry which is preliminary data.</text>
</comment>
<dbReference type="PANTHER" id="PTHR37297">
    <property type="entry name" value="PROTEIN NRDI"/>
    <property type="match status" value="1"/>
</dbReference>
<dbReference type="Proteomes" id="UP000218598">
    <property type="component" value="Unassembled WGS sequence"/>
</dbReference>
<dbReference type="PANTHER" id="PTHR37297:SF1">
    <property type="entry name" value="PROTEIN NRDI"/>
    <property type="match status" value="1"/>
</dbReference>
<evidence type="ECO:0000313" key="5">
    <source>
        <dbReference type="EMBL" id="PCC38033.1"/>
    </source>
</evidence>
<comment type="similarity">
    <text evidence="2 4">Belongs to the NrdI family.</text>
</comment>
<dbReference type="EMBL" id="NRGR01000028">
    <property type="protein sequence ID" value="PCC38033.1"/>
    <property type="molecule type" value="Genomic_DNA"/>
</dbReference>
<dbReference type="Pfam" id="PF07972">
    <property type="entry name" value="Flavodoxin_NdrI"/>
    <property type="match status" value="1"/>
</dbReference>
<reference evidence="5 6" key="1">
    <citation type="journal article" date="2017" name="Elife">
        <title>Extensive horizontal gene transfer in cheese-associated bacteria.</title>
        <authorList>
            <person name="Bonham K.S."/>
            <person name="Wolfe B.E."/>
            <person name="Dutton R.J."/>
        </authorList>
    </citation>
    <scope>NUCLEOTIDE SEQUENCE [LARGE SCALE GENOMIC DNA]</scope>
    <source>
        <strain evidence="5 6">341_9</strain>
    </source>
</reference>
<dbReference type="InterPro" id="IPR004465">
    <property type="entry name" value="RNR_NrdI"/>
</dbReference>
<sequence>MKRATPRFETRVLTRQDSADLAFFFSTSANTLRFAQRLGRPATRIPLRPRQDGKIRACRPFAPVVPTYGGREQAGAVPKRIIAFLNAPTNRTLARGGMTAGNTNFGEHYCLADPVISRKCGVPDLYRFDLVGTQCDVDRVNADLDLSWKRTGGPDRVPNKHRRTA</sequence>
<evidence type="ECO:0000256" key="3">
    <source>
        <dbReference type="ARBA" id="ARBA00020129"/>
    </source>
</evidence>
<dbReference type="InterPro" id="IPR020852">
    <property type="entry name" value="RNR_Ib_NrdI_bac"/>
</dbReference>
<keyword evidence="6" id="KW-1185">Reference proteome</keyword>
<dbReference type="OrthoDB" id="350535at2"/>
<dbReference type="HAMAP" id="MF_00128">
    <property type="entry name" value="NrdI"/>
    <property type="match status" value="1"/>
</dbReference>
<dbReference type="GO" id="GO:0010181">
    <property type="term" value="F:FMN binding"/>
    <property type="evidence" value="ECO:0007669"/>
    <property type="project" value="InterPro"/>
</dbReference>
<dbReference type="NCBIfam" id="TIGR00333">
    <property type="entry name" value="nrdI"/>
    <property type="match status" value="1"/>
</dbReference>
<dbReference type="InterPro" id="IPR029039">
    <property type="entry name" value="Flavoprotein-like_sf"/>
</dbReference>
<dbReference type="SUPFAM" id="SSF52218">
    <property type="entry name" value="Flavoproteins"/>
    <property type="match status" value="1"/>
</dbReference>